<gene>
    <name evidence="1" type="ORF">D9C73_020872</name>
</gene>
<dbReference type="Proteomes" id="UP000298787">
    <property type="component" value="Chromosome 18"/>
</dbReference>
<evidence type="ECO:0000313" key="2">
    <source>
        <dbReference type="Proteomes" id="UP000298787"/>
    </source>
</evidence>
<sequence length="67" mass="7208">MSSVLLSSSKAIIEPEQIRDVTSEVLALLGPIIIPAIPYNPHPLFPALPLPLSTQNPPEKLADPIDE</sequence>
<accession>A0A4U5VEX8</accession>
<dbReference type="AlphaFoldDB" id="A0A4U5VEX8"/>
<keyword evidence="2" id="KW-1185">Reference proteome</keyword>
<name>A0A4U5VEX8_COLLU</name>
<reference evidence="1 2" key="1">
    <citation type="submission" date="2019-01" db="EMBL/GenBank/DDBJ databases">
        <title>Genome Assembly of Collichthys lucidus.</title>
        <authorList>
            <person name="Cai M."/>
            <person name="Xiao S."/>
        </authorList>
    </citation>
    <scope>NUCLEOTIDE SEQUENCE [LARGE SCALE GENOMIC DNA]</scope>
    <source>
        <strain evidence="1">JT15FE1705JMU</strain>
        <tissue evidence="1">Muscle</tissue>
    </source>
</reference>
<protein>
    <submittedName>
        <fullName evidence="1">Uncharacterized protein</fullName>
    </submittedName>
</protein>
<evidence type="ECO:0000313" key="1">
    <source>
        <dbReference type="EMBL" id="TKS86753.1"/>
    </source>
</evidence>
<organism evidence="1 2">
    <name type="scientific">Collichthys lucidus</name>
    <name type="common">Big head croaker</name>
    <name type="synonym">Sciaena lucida</name>
    <dbReference type="NCBI Taxonomy" id="240159"/>
    <lineage>
        <taxon>Eukaryota</taxon>
        <taxon>Metazoa</taxon>
        <taxon>Chordata</taxon>
        <taxon>Craniata</taxon>
        <taxon>Vertebrata</taxon>
        <taxon>Euteleostomi</taxon>
        <taxon>Actinopterygii</taxon>
        <taxon>Neopterygii</taxon>
        <taxon>Teleostei</taxon>
        <taxon>Neoteleostei</taxon>
        <taxon>Acanthomorphata</taxon>
        <taxon>Eupercaria</taxon>
        <taxon>Sciaenidae</taxon>
        <taxon>Collichthys</taxon>
    </lineage>
</organism>
<dbReference type="EMBL" id="CM014095">
    <property type="protein sequence ID" value="TKS86753.1"/>
    <property type="molecule type" value="Genomic_DNA"/>
</dbReference>
<proteinExistence type="predicted"/>